<comment type="caution">
    <text evidence="6">The sequence shown here is derived from an EMBL/GenBank/DDBJ whole genome shotgun (WGS) entry which is preliminary data.</text>
</comment>
<gene>
    <name evidence="6" type="ORF">A7P95_02660</name>
</gene>
<evidence type="ECO:0000256" key="3">
    <source>
        <dbReference type="ARBA" id="ARBA00023125"/>
    </source>
</evidence>
<dbReference type="SUPFAM" id="SSF46785">
    <property type="entry name" value="Winged helix' DNA-binding domain"/>
    <property type="match status" value="1"/>
</dbReference>
<name>A0A1A9RY78_9NEIS</name>
<keyword evidence="2" id="KW-0805">Transcription regulation</keyword>
<reference evidence="7" key="1">
    <citation type="submission" date="2016-05" db="EMBL/GenBank/DDBJ databases">
        <title>Draft genome of Corynebacterium afermentans subsp. afermentans LCDC 88199T.</title>
        <authorList>
            <person name="Bernier A.-M."/>
            <person name="Bernard K."/>
        </authorList>
    </citation>
    <scope>NUCLEOTIDE SEQUENCE [LARGE SCALE GENOMIC DNA]</scope>
    <source>
        <strain evidence="7">NML02-A-017</strain>
    </source>
</reference>
<dbReference type="PANTHER" id="PTHR30346">
    <property type="entry name" value="TRANSCRIPTIONAL DUAL REGULATOR HCAR-RELATED"/>
    <property type="match status" value="1"/>
</dbReference>
<comment type="similarity">
    <text evidence="1">Belongs to the LysR transcriptional regulatory family.</text>
</comment>
<dbReference type="InterPro" id="IPR036388">
    <property type="entry name" value="WH-like_DNA-bd_sf"/>
</dbReference>
<dbReference type="FunFam" id="1.10.10.10:FF:000001">
    <property type="entry name" value="LysR family transcriptional regulator"/>
    <property type="match status" value="1"/>
</dbReference>
<dbReference type="RefSeq" id="WP_067590762.1">
    <property type="nucleotide sequence ID" value="NZ_LXSL01000013.1"/>
</dbReference>
<evidence type="ECO:0000256" key="2">
    <source>
        <dbReference type="ARBA" id="ARBA00023015"/>
    </source>
</evidence>
<dbReference type="EMBL" id="LXSL01000013">
    <property type="protein sequence ID" value="OAM29946.1"/>
    <property type="molecule type" value="Genomic_DNA"/>
</dbReference>
<dbReference type="PANTHER" id="PTHR30346:SF0">
    <property type="entry name" value="HCA OPERON TRANSCRIPTIONAL ACTIVATOR HCAR"/>
    <property type="match status" value="1"/>
</dbReference>
<keyword evidence="3" id="KW-0238">DNA-binding</keyword>
<dbReference type="InterPro" id="IPR005119">
    <property type="entry name" value="LysR_subst-bd"/>
</dbReference>
<dbReference type="SUPFAM" id="SSF53850">
    <property type="entry name" value="Periplasmic binding protein-like II"/>
    <property type="match status" value="1"/>
</dbReference>
<dbReference type="GO" id="GO:0003677">
    <property type="term" value="F:DNA binding"/>
    <property type="evidence" value="ECO:0007669"/>
    <property type="project" value="UniProtKB-KW"/>
</dbReference>
<keyword evidence="4" id="KW-0804">Transcription</keyword>
<organism evidence="6 7">
    <name type="scientific">Eikenella longinqua</name>
    <dbReference type="NCBI Taxonomy" id="1795827"/>
    <lineage>
        <taxon>Bacteria</taxon>
        <taxon>Pseudomonadati</taxon>
        <taxon>Pseudomonadota</taxon>
        <taxon>Betaproteobacteria</taxon>
        <taxon>Neisseriales</taxon>
        <taxon>Neisseriaceae</taxon>
        <taxon>Eikenella</taxon>
    </lineage>
</organism>
<evidence type="ECO:0000313" key="7">
    <source>
        <dbReference type="Proteomes" id="UP000077885"/>
    </source>
</evidence>
<proteinExistence type="inferred from homology"/>
<dbReference type="AlphaFoldDB" id="A0A1A9RY78"/>
<feature type="domain" description="HTH lysR-type" evidence="5">
    <location>
        <begin position="1"/>
        <end position="58"/>
    </location>
</feature>
<dbReference type="Pfam" id="PF00126">
    <property type="entry name" value="HTH_1"/>
    <property type="match status" value="1"/>
</dbReference>
<accession>A0A1A9RY78</accession>
<evidence type="ECO:0000256" key="4">
    <source>
        <dbReference type="ARBA" id="ARBA00023163"/>
    </source>
</evidence>
<evidence type="ECO:0000259" key="5">
    <source>
        <dbReference type="PROSITE" id="PS50931"/>
    </source>
</evidence>
<dbReference type="OrthoDB" id="5292387at2"/>
<dbReference type="InterPro" id="IPR000847">
    <property type="entry name" value="LysR_HTH_N"/>
</dbReference>
<dbReference type="PRINTS" id="PR00039">
    <property type="entry name" value="HTHLYSR"/>
</dbReference>
<dbReference type="Pfam" id="PF03466">
    <property type="entry name" value="LysR_substrate"/>
    <property type="match status" value="1"/>
</dbReference>
<keyword evidence="7" id="KW-1185">Reference proteome</keyword>
<dbReference type="GO" id="GO:0003700">
    <property type="term" value="F:DNA-binding transcription factor activity"/>
    <property type="evidence" value="ECO:0007669"/>
    <property type="project" value="InterPro"/>
</dbReference>
<dbReference type="GO" id="GO:0032993">
    <property type="term" value="C:protein-DNA complex"/>
    <property type="evidence" value="ECO:0007669"/>
    <property type="project" value="TreeGrafter"/>
</dbReference>
<dbReference type="Gene3D" id="1.10.10.10">
    <property type="entry name" value="Winged helix-like DNA-binding domain superfamily/Winged helix DNA-binding domain"/>
    <property type="match status" value="1"/>
</dbReference>
<dbReference type="Gene3D" id="3.40.190.10">
    <property type="entry name" value="Periplasmic binding protein-like II"/>
    <property type="match status" value="2"/>
</dbReference>
<evidence type="ECO:0000256" key="1">
    <source>
        <dbReference type="ARBA" id="ARBA00009437"/>
    </source>
</evidence>
<dbReference type="STRING" id="1795827.A7P95_02660"/>
<dbReference type="PROSITE" id="PS50931">
    <property type="entry name" value="HTH_LYSR"/>
    <property type="match status" value="1"/>
</dbReference>
<sequence length="312" mass="36313">MKIHLFREFITLAETLNFTKAAEKSHITQPVLSRHIKELEDFFGTPLFLRDTHGVKLTSAGEMLLSEARKIVWQYEHTLSMIRQFTGQSRRSIAIAYLGEAFAQLLIGVLEQFNLDYPDIAVHYRDVELDELLELLEGGEADIGFIVRPNLMEQWQGFDTLPFHTDPLCVAVHRSHELAQKGGKPSLHDIARYPLIRENPQTFTHSDQFSTHFLSAYRLQYTLYKEYPNLRTCFFNLERNKNTVLLLPKHRARSLGSETVLLEVAEQDYFYNMELIWSRKNSNPATALFVKTFRQHWQDSRDRLEEAIPVAT</sequence>
<protein>
    <submittedName>
        <fullName evidence="6">LysR family transcriptional regulator</fullName>
    </submittedName>
</protein>
<dbReference type="InterPro" id="IPR036390">
    <property type="entry name" value="WH_DNA-bd_sf"/>
</dbReference>
<evidence type="ECO:0000313" key="6">
    <source>
        <dbReference type="EMBL" id="OAM29946.1"/>
    </source>
</evidence>
<dbReference type="Proteomes" id="UP000077885">
    <property type="component" value="Unassembled WGS sequence"/>
</dbReference>